<accession>A0A6P1GMC6</accession>
<evidence type="ECO:0000313" key="1">
    <source>
        <dbReference type="EMBL" id="QHD69393.1"/>
    </source>
</evidence>
<gene>
    <name evidence="1" type="ORF">GS397_21605</name>
</gene>
<dbReference type="InterPro" id="IPR029055">
    <property type="entry name" value="Ntn_hydrolases_N"/>
</dbReference>
<evidence type="ECO:0000313" key="2">
    <source>
        <dbReference type="Proteomes" id="UP000464086"/>
    </source>
</evidence>
<dbReference type="SUPFAM" id="SSF56235">
    <property type="entry name" value="N-terminal nucleophile aminohydrolases (Ntn hydrolases)"/>
    <property type="match status" value="1"/>
</dbReference>
<sequence>MTLVLAWLSNDALCVIADTRLSAGHKVSVDAAPKIYAVPIVLHSPILTDGPLRCAPMGFTFAGHTAAGHMTNALATAGLQALRSEDEPRAPKVEQVANYFARCAVSVVEEIRSHYPADLASFEGLVFGWEGEGPLAYSFEVAWVHGPKAIAQVELMDFTKFGMYAIGKGHRIAQAHIESEWQANRKATAYSALQAVIADEHEPSVGGSLQCAITTQYGTELKAVLEVNEFGQAFGGFMGAGGGHLGMIGDLVPFGSGPVVLGPRREKNVEGSCPAGWCNSGYPR</sequence>
<proteinExistence type="predicted"/>
<dbReference type="RefSeq" id="WP_159367630.1">
    <property type="nucleotide sequence ID" value="NZ_CP047218.1"/>
</dbReference>
<dbReference type="Proteomes" id="UP000464086">
    <property type="component" value="Chromosome"/>
</dbReference>
<protein>
    <submittedName>
        <fullName evidence="1">Uncharacterized protein</fullName>
    </submittedName>
</protein>
<name>A0A6P1GMC6_SPHYA</name>
<dbReference type="Gene3D" id="3.60.20.10">
    <property type="entry name" value="Glutamine Phosphoribosylpyrophosphate, subunit 1, domain 1"/>
    <property type="match status" value="1"/>
</dbReference>
<dbReference type="AlphaFoldDB" id="A0A6P1GMC6"/>
<organism evidence="1 2">
    <name type="scientific">Sphingobium yanoikuyae</name>
    <name type="common">Sphingomonas yanoikuyae</name>
    <dbReference type="NCBI Taxonomy" id="13690"/>
    <lineage>
        <taxon>Bacteria</taxon>
        <taxon>Pseudomonadati</taxon>
        <taxon>Pseudomonadota</taxon>
        <taxon>Alphaproteobacteria</taxon>
        <taxon>Sphingomonadales</taxon>
        <taxon>Sphingomonadaceae</taxon>
        <taxon>Sphingobium</taxon>
    </lineage>
</organism>
<reference evidence="1 2" key="1">
    <citation type="submission" date="2019-12" db="EMBL/GenBank/DDBJ databases">
        <title>Functional and genomic insights into the Sphingobium yanoikuyae YC-JY1, a bacterium efficiently degrading bisphenol A.</title>
        <authorList>
            <person name="Jia Y."/>
            <person name="Li X."/>
            <person name="Wang J."/>
            <person name="Eltoukhy A."/>
            <person name="Lamraoui I."/>
            <person name="Yan Y."/>
        </authorList>
    </citation>
    <scope>NUCLEOTIDE SEQUENCE [LARGE SCALE GENOMIC DNA]</scope>
    <source>
        <strain evidence="1 2">YC-JY1</strain>
    </source>
</reference>
<dbReference type="EMBL" id="CP047218">
    <property type="protein sequence ID" value="QHD69393.1"/>
    <property type="molecule type" value="Genomic_DNA"/>
</dbReference>